<reference evidence="1 2" key="1">
    <citation type="submission" date="2020-03" db="EMBL/GenBank/DDBJ databases">
        <authorList>
            <person name="Pitt A."/>
            <person name="Hahn M.W."/>
        </authorList>
    </citation>
    <scope>NUCLEOTIDE SEQUENCE [LARGE SCALE GENOMIC DNA]</scope>
    <source>
        <strain evidence="1 2">5A-MARBSE</strain>
    </source>
</reference>
<proteinExistence type="predicted"/>
<evidence type="ECO:0000313" key="1">
    <source>
        <dbReference type="EMBL" id="MCZ2474306.1"/>
    </source>
</evidence>
<protein>
    <submittedName>
        <fullName evidence="1">Uncharacterized protein</fullName>
    </submittedName>
</protein>
<dbReference type="Proteomes" id="UP001321186">
    <property type="component" value="Unassembled WGS sequence"/>
</dbReference>
<dbReference type="EMBL" id="JAANOH010000001">
    <property type="protein sequence ID" value="MCZ2474306.1"/>
    <property type="molecule type" value="Genomic_DNA"/>
</dbReference>
<sequence>MRRGNHPPTASLMLRSHLSLGLTSSIVSYLEFSFRMKIVDFLIENTVGQHERKMMNAAVDEVLTIAKAMRVGVKNIGDSEVNHGFAKRNSPLMNDKKRSFFVSFFSKKEIP</sequence>
<evidence type="ECO:0000313" key="2">
    <source>
        <dbReference type="Proteomes" id="UP001321186"/>
    </source>
</evidence>
<organism evidence="1 2">
    <name type="scientific">Aquirufa ecclesiirivi</name>
    <dbReference type="NCBI Taxonomy" id="2715124"/>
    <lineage>
        <taxon>Bacteria</taxon>
        <taxon>Pseudomonadati</taxon>
        <taxon>Bacteroidota</taxon>
        <taxon>Cytophagia</taxon>
        <taxon>Cytophagales</taxon>
        <taxon>Flectobacillaceae</taxon>
        <taxon>Aquirufa</taxon>
    </lineage>
</organism>
<keyword evidence="2" id="KW-1185">Reference proteome</keyword>
<gene>
    <name evidence="1" type="ORF">G9H61_02540</name>
</gene>
<dbReference type="RefSeq" id="WP_166373978.1">
    <property type="nucleotide sequence ID" value="NZ_CBCRZM010000001.1"/>
</dbReference>
<name>A0ABT4JDF4_9BACT</name>
<accession>A0ABT4JDF4</accession>
<comment type="caution">
    <text evidence="1">The sequence shown here is derived from an EMBL/GenBank/DDBJ whole genome shotgun (WGS) entry which is preliminary data.</text>
</comment>